<gene>
    <name evidence="2" type="ORF">HG66A1_38490</name>
</gene>
<dbReference type="AlphaFoldDB" id="A0A517PRN3"/>
<accession>A0A517PRN3</accession>
<evidence type="ECO:0000313" key="3">
    <source>
        <dbReference type="Proteomes" id="UP000320421"/>
    </source>
</evidence>
<evidence type="ECO:0000256" key="1">
    <source>
        <dbReference type="SAM" id="SignalP"/>
    </source>
</evidence>
<feature type="chain" id="PRO_5022025198" evidence="1">
    <location>
        <begin position="20"/>
        <end position="403"/>
    </location>
</feature>
<keyword evidence="1" id="KW-0732">Signal</keyword>
<keyword evidence="3" id="KW-1185">Reference proteome</keyword>
<dbReference type="Proteomes" id="UP000320421">
    <property type="component" value="Chromosome"/>
</dbReference>
<evidence type="ECO:0000313" key="2">
    <source>
        <dbReference type="EMBL" id="QDT22043.1"/>
    </source>
</evidence>
<protein>
    <submittedName>
        <fullName evidence="2">Uncharacterized protein</fullName>
    </submittedName>
</protein>
<reference evidence="2 3" key="1">
    <citation type="submission" date="2019-02" db="EMBL/GenBank/DDBJ databases">
        <title>Deep-cultivation of Planctomycetes and their phenomic and genomic characterization uncovers novel biology.</title>
        <authorList>
            <person name="Wiegand S."/>
            <person name="Jogler M."/>
            <person name="Boedeker C."/>
            <person name="Pinto D."/>
            <person name="Vollmers J."/>
            <person name="Rivas-Marin E."/>
            <person name="Kohn T."/>
            <person name="Peeters S.H."/>
            <person name="Heuer A."/>
            <person name="Rast P."/>
            <person name="Oberbeckmann S."/>
            <person name="Bunk B."/>
            <person name="Jeske O."/>
            <person name="Meyerdierks A."/>
            <person name="Storesund J.E."/>
            <person name="Kallscheuer N."/>
            <person name="Luecker S."/>
            <person name="Lage O.M."/>
            <person name="Pohl T."/>
            <person name="Merkel B.J."/>
            <person name="Hornburger P."/>
            <person name="Mueller R.-W."/>
            <person name="Bruemmer F."/>
            <person name="Labrenz M."/>
            <person name="Spormann A.M."/>
            <person name="Op den Camp H."/>
            <person name="Overmann J."/>
            <person name="Amann R."/>
            <person name="Jetten M.S.M."/>
            <person name="Mascher T."/>
            <person name="Medema M.H."/>
            <person name="Devos D.P."/>
            <person name="Kaster A.-K."/>
            <person name="Ovreas L."/>
            <person name="Rohde M."/>
            <person name="Galperin M.Y."/>
            <person name="Jogler C."/>
        </authorList>
    </citation>
    <scope>NUCLEOTIDE SEQUENCE [LARGE SCALE GENOMIC DNA]</scope>
    <source>
        <strain evidence="2 3">HG66A1</strain>
    </source>
</reference>
<proteinExistence type="predicted"/>
<dbReference type="OrthoDB" id="262874at2"/>
<dbReference type="RefSeq" id="WP_145187273.1">
    <property type="nucleotide sequence ID" value="NZ_CP036266.1"/>
</dbReference>
<feature type="signal peptide" evidence="1">
    <location>
        <begin position="1"/>
        <end position="19"/>
    </location>
</feature>
<dbReference type="EMBL" id="CP036266">
    <property type="protein sequence ID" value="QDT22043.1"/>
    <property type="molecule type" value="Genomic_DNA"/>
</dbReference>
<name>A0A517PRN3_9PLAN</name>
<organism evidence="2 3">
    <name type="scientific">Gimesia chilikensis</name>
    <dbReference type="NCBI Taxonomy" id="2605989"/>
    <lineage>
        <taxon>Bacteria</taxon>
        <taxon>Pseudomonadati</taxon>
        <taxon>Planctomycetota</taxon>
        <taxon>Planctomycetia</taxon>
        <taxon>Planctomycetales</taxon>
        <taxon>Planctomycetaceae</taxon>
        <taxon>Gimesia</taxon>
    </lineage>
</organism>
<sequence precursor="true">MKPFIVCCILCALPMTARATDRYYFDIHVQSPSGHYQVDATSPDNQGPNLKAFQANFTYKCVDTKSGKTIWTRKQPMREPQRFNFGDSSFEIAVPKEGSPIIIIVSNLGAAAILAANDNLITISPQGQKTGEIDLLKDALQKEESERLMYHSWGGSNWSRLAAWYFFELPEGEIFVIRPAWGPRILMDVNKGKLVSGDVSLIGPALQAEKQLVLAASRNKIEIEDDEWSLLQAAYLAGSLNLHEAIPFLKSLEMSTYSETNSARGHPDGVNFNNEVDPFRYRTYDLRQTAQLSLRRLGVAPRNLPCHRFMIERGGEAFPFTPKKQTQPRHKNATQVKTGMSAKEVLNTVGAPDYIHDDSWSYDMDAEVPFSLTLTFDTYNVTAIKKEAPLWKTGLARDKALAF</sequence>